<evidence type="ECO:0000256" key="2">
    <source>
        <dbReference type="ARBA" id="ARBA00022980"/>
    </source>
</evidence>
<dbReference type="InterPro" id="IPR008991">
    <property type="entry name" value="Translation_prot_SH3-like_sf"/>
</dbReference>
<dbReference type="PRINTS" id="PR00061">
    <property type="entry name" value="RIBOSOMALL19"/>
</dbReference>
<dbReference type="GO" id="GO:0006412">
    <property type="term" value="P:translation"/>
    <property type="evidence" value="ECO:0007669"/>
    <property type="project" value="InterPro"/>
</dbReference>
<dbReference type="PANTHER" id="PTHR15680">
    <property type="entry name" value="RIBOSOMAL PROTEIN L19"/>
    <property type="match status" value="1"/>
</dbReference>
<dbReference type="PANTHER" id="PTHR15680:SF9">
    <property type="entry name" value="LARGE RIBOSOMAL SUBUNIT PROTEIN BL19M"/>
    <property type="match status" value="1"/>
</dbReference>
<gene>
    <name evidence="4" type="ORF">FMOSSE_LOCUS6577</name>
</gene>
<evidence type="ECO:0000256" key="3">
    <source>
        <dbReference type="ARBA" id="ARBA00023274"/>
    </source>
</evidence>
<evidence type="ECO:0000256" key="1">
    <source>
        <dbReference type="ARBA" id="ARBA00005781"/>
    </source>
</evidence>
<dbReference type="Pfam" id="PF01245">
    <property type="entry name" value="Ribosomal_L19"/>
    <property type="match status" value="1"/>
</dbReference>
<dbReference type="SUPFAM" id="SSF50104">
    <property type="entry name" value="Translation proteins SH3-like domain"/>
    <property type="match status" value="1"/>
</dbReference>
<dbReference type="Proteomes" id="UP000789375">
    <property type="component" value="Unassembled WGS sequence"/>
</dbReference>
<dbReference type="GO" id="GO:0005762">
    <property type="term" value="C:mitochondrial large ribosomal subunit"/>
    <property type="evidence" value="ECO:0007669"/>
    <property type="project" value="TreeGrafter"/>
</dbReference>
<protein>
    <submittedName>
        <fullName evidence="4">8395_t:CDS:1</fullName>
    </submittedName>
</protein>
<sequence>MFRLRNFLLKDFNKLSISSLNNIRQLTNNAQATYKPPESILIPTPQYSNPIITNHKDVMKVIILETQSKTPDRFQMFAKHGKDRIQAGDVLLVEMYTSMSSVKNSSTTSTGSSSKSGTTAFAGVCICIKRKGVDTNFTLRNIILKVGVEQKFFINSPLIKSIKILARGEGFRRAKLYYLRDQPGKAFQIGGLIKKEREKRNAELAATSTI</sequence>
<name>A0A9N9B7A3_FUNMO</name>
<accession>A0A9N9B7A3</accession>
<comment type="caution">
    <text evidence="4">The sequence shown here is derived from an EMBL/GenBank/DDBJ whole genome shotgun (WGS) entry which is preliminary data.</text>
</comment>
<organism evidence="4 5">
    <name type="scientific">Funneliformis mosseae</name>
    <name type="common">Endomycorrhizal fungus</name>
    <name type="synonym">Glomus mosseae</name>
    <dbReference type="NCBI Taxonomy" id="27381"/>
    <lineage>
        <taxon>Eukaryota</taxon>
        <taxon>Fungi</taxon>
        <taxon>Fungi incertae sedis</taxon>
        <taxon>Mucoromycota</taxon>
        <taxon>Glomeromycotina</taxon>
        <taxon>Glomeromycetes</taxon>
        <taxon>Glomerales</taxon>
        <taxon>Glomeraceae</taxon>
        <taxon>Funneliformis</taxon>
    </lineage>
</organism>
<dbReference type="EMBL" id="CAJVPP010001400">
    <property type="protein sequence ID" value="CAG8553232.1"/>
    <property type="molecule type" value="Genomic_DNA"/>
</dbReference>
<dbReference type="Gene3D" id="2.30.30.790">
    <property type="match status" value="1"/>
</dbReference>
<keyword evidence="5" id="KW-1185">Reference proteome</keyword>
<dbReference type="InterPro" id="IPR001857">
    <property type="entry name" value="Ribosomal_bL19"/>
</dbReference>
<proteinExistence type="inferred from homology"/>
<dbReference type="AlphaFoldDB" id="A0A9N9B7A3"/>
<keyword evidence="3" id="KW-0687">Ribonucleoprotein</keyword>
<reference evidence="4" key="1">
    <citation type="submission" date="2021-06" db="EMBL/GenBank/DDBJ databases">
        <authorList>
            <person name="Kallberg Y."/>
            <person name="Tangrot J."/>
            <person name="Rosling A."/>
        </authorList>
    </citation>
    <scope>NUCLEOTIDE SEQUENCE</scope>
    <source>
        <strain evidence="4">87-6 pot B 2015</strain>
    </source>
</reference>
<evidence type="ECO:0000313" key="4">
    <source>
        <dbReference type="EMBL" id="CAG8553232.1"/>
    </source>
</evidence>
<evidence type="ECO:0000313" key="5">
    <source>
        <dbReference type="Proteomes" id="UP000789375"/>
    </source>
</evidence>
<dbReference type="InterPro" id="IPR038657">
    <property type="entry name" value="Ribosomal_bL19_sf"/>
</dbReference>
<dbReference type="GO" id="GO:0003735">
    <property type="term" value="F:structural constituent of ribosome"/>
    <property type="evidence" value="ECO:0007669"/>
    <property type="project" value="InterPro"/>
</dbReference>
<comment type="similarity">
    <text evidence="1">Belongs to the bacterial ribosomal protein bL19 family.</text>
</comment>
<keyword evidence="2" id="KW-0689">Ribosomal protein</keyword>